<dbReference type="Proteomes" id="UP000198832">
    <property type="component" value="Unassembled WGS sequence"/>
</dbReference>
<feature type="region of interest" description="Disordered" evidence="1">
    <location>
        <begin position="415"/>
        <end position="434"/>
    </location>
</feature>
<dbReference type="RefSeq" id="WP_091126398.1">
    <property type="nucleotide sequence ID" value="NZ_FOLB01000017.1"/>
</dbReference>
<protein>
    <submittedName>
        <fullName evidence="2">Uncharacterized protein</fullName>
    </submittedName>
</protein>
<accession>A0A1I1NHK3</accession>
<dbReference type="OrthoDB" id="3789884at2"/>
<name>A0A1I1NHK3_9ACTN</name>
<proteinExistence type="predicted"/>
<evidence type="ECO:0000256" key="1">
    <source>
        <dbReference type="SAM" id="MobiDB-lite"/>
    </source>
</evidence>
<dbReference type="EMBL" id="FOLB01000017">
    <property type="protein sequence ID" value="SFC97184.1"/>
    <property type="molecule type" value="Genomic_DNA"/>
</dbReference>
<evidence type="ECO:0000313" key="2">
    <source>
        <dbReference type="EMBL" id="SFC97184.1"/>
    </source>
</evidence>
<gene>
    <name evidence="2" type="ORF">SAMN04487968_11732</name>
</gene>
<sequence>MTYGDEQEAACSALLSVLRADPPRREIPLLLACRRQSQLAVGDRIGALRIRRRLELPQRARQTLDATKYPVELLADVHRTMPRPDVPDLAPTDILIGPTAEAAVAGWQAVARHLTLANADLRRWADDPYRTDNRRWHLIADLATVVEALVVADQQLAEAGHLAPRGRDDYIESRLAVANVARVTSWRDIDPSPDHAVPDAPTVTTARGGMVSLITRSEDYPFAQRHLARLLRPVAPSDWAYNDVERHGLRAARAVASGQIRLATVFGEWADRASAPLLAARFRERIDAYAAFDCAMKRLAERNPMPSPYVVTQQSEMVRQLRKHREQQPTPSTLTALDAATHEVAVNVGLSLRRETMARRNIQIFDENERTLRPITSSRERFYVACRRLAEEPAIEPEMLIASRHHRDDLAAALAQRSSAPRRGHRLSQMPAAR</sequence>
<evidence type="ECO:0000313" key="3">
    <source>
        <dbReference type="Proteomes" id="UP000198832"/>
    </source>
</evidence>
<reference evidence="2 3" key="1">
    <citation type="submission" date="2016-10" db="EMBL/GenBank/DDBJ databases">
        <authorList>
            <person name="de Groot N.N."/>
        </authorList>
    </citation>
    <scope>NUCLEOTIDE SEQUENCE [LARGE SCALE GENOMIC DNA]</scope>
    <source>
        <strain evidence="2 3">CGMCC 1.7056</strain>
    </source>
</reference>
<organism evidence="2 3">
    <name type="scientific">Nocardioides terrae</name>
    <dbReference type="NCBI Taxonomy" id="574651"/>
    <lineage>
        <taxon>Bacteria</taxon>
        <taxon>Bacillati</taxon>
        <taxon>Actinomycetota</taxon>
        <taxon>Actinomycetes</taxon>
        <taxon>Propionibacteriales</taxon>
        <taxon>Nocardioidaceae</taxon>
        <taxon>Nocardioides</taxon>
    </lineage>
</organism>
<keyword evidence="3" id="KW-1185">Reference proteome</keyword>
<dbReference type="AlphaFoldDB" id="A0A1I1NHK3"/>
<dbReference type="STRING" id="574651.SAMN04487968_11732"/>